<dbReference type="InterPro" id="IPR020084">
    <property type="entry name" value="NUDIX_hydrolase_CS"/>
</dbReference>
<protein>
    <submittedName>
        <fullName evidence="8">NUDIX hydrolase</fullName>
    </submittedName>
</protein>
<dbReference type="PANTHER" id="PTHR12992:SF11">
    <property type="entry name" value="MITOCHONDRIAL COENZYME A DIPHOSPHATASE NUDT8"/>
    <property type="match status" value="1"/>
</dbReference>
<evidence type="ECO:0000256" key="2">
    <source>
        <dbReference type="ARBA" id="ARBA00001946"/>
    </source>
</evidence>
<evidence type="ECO:0000259" key="7">
    <source>
        <dbReference type="PROSITE" id="PS51462"/>
    </source>
</evidence>
<dbReference type="PANTHER" id="PTHR12992">
    <property type="entry name" value="NUDIX HYDROLASE"/>
    <property type="match status" value="1"/>
</dbReference>
<dbReference type="GO" id="GO:0046872">
    <property type="term" value="F:metal ion binding"/>
    <property type="evidence" value="ECO:0007669"/>
    <property type="project" value="UniProtKB-KW"/>
</dbReference>
<dbReference type="OrthoDB" id="9802805at2"/>
<keyword evidence="4 8" id="KW-0378">Hydrolase</keyword>
<dbReference type="PROSITE" id="PS00893">
    <property type="entry name" value="NUDIX_BOX"/>
    <property type="match status" value="1"/>
</dbReference>
<reference evidence="8 9" key="1">
    <citation type="journal article" date="2015" name="G3 (Bethesda)">
        <title>Insights into Ongoing Evolution of the Hexachlorocyclohexane Catabolic Pathway from Comparative Genomics of Ten Sphingomonadaceae Strains.</title>
        <authorList>
            <person name="Pearce S.L."/>
            <person name="Oakeshott J.G."/>
            <person name="Pandey G."/>
        </authorList>
    </citation>
    <scope>NUCLEOTIDE SEQUENCE [LARGE SCALE GENOMIC DNA]</scope>
    <source>
        <strain evidence="8 9">LL02</strain>
    </source>
</reference>
<evidence type="ECO:0000256" key="1">
    <source>
        <dbReference type="ARBA" id="ARBA00001936"/>
    </source>
</evidence>
<comment type="cofactor">
    <cofactor evidence="2">
        <name>Mg(2+)</name>
        <dbReference type="ChEBI" id="CHEBI:18420"/>
    </cofactor>
</comment>
<evidence type="ECO:0000256" key="5">
    <source>
        <dbReference type="ARBA" id="ARBA00022842"/>
    </source>
</evidence>
<evidence type="ECO:0000256" key="3">
    <source>
        <dbReference type="ARBA" id="ARBA00022723"/>
    </source>
</evidence>
<keyword evidence="3" id="KW-0479">Metal-binding</keyword>
<dbReference type="NCBIfam" id="NF007980">
    <property type="entry name" value="PRK10707.1"/>
    <property type="match status" value="1"/>
</dbReference>
<keyword evidence="6" id="KW-0464">Manganese</keyword>
<comment type="cofactor">
    <cofactor evidence="1">
        <name>Mn(2+)</name>
        <dbReference type="ChEBI" id="CHEBI:29035"/>
    </cofactor>
</comment>
<evidence type="ECO:0000256" key="6">
    <source>
        <dbReference type="ARBA" id="ARBA00023211"/>
    </source>
</evidence>
<evidence type="ECO:0000313" key="8">
    <source>
        <dbReference type="EMBL" id="KMS59555.1"/>
    </source>
</evidence>
<dbReference type="Gene3D" id="3.90.79.10">
    <property type="entry name" value="Nucleoside Triphosphate Pyrophosphohydrolase"/>
    <property type="match status" value="1"/>
</dbReference>
<dbReference type="SUPFAM" id="SSF55811">
    <property type="entry name" value="Nudix"/>
    <property type="match status" value="1"/>
</dbReference>
<name>A0A0J8AZI4_9SPHN</name>
<accession>A0A0J8AZI4</accession>
<sequence>MSALFDDVSRRFAAGHATAPPDMWTDPRIHDIERFTPAAVLIAITDRECPGILLLHRPSTMRAHPGQIAFPGGRIDAGENPVQAALREANEELGIRSEDVRVIGSSDLYRTGSGYEITPVVAVIRADIDIHPNPAEVAQWFEVPVDFVLNPANHRTRTLDYEDRKISFVEIIWNDTRQDHIIWGVTGAILHNLANRLNWHD</sequence>
<dbReference type="PROSITE" id="PS51462">
    <property type="entry name" value="NUDIX"/>
    <property type="match status" value="1"/>
</dbReference>
<dbReference type="CDD" id="cd03426">
    <property type="entry name" value="NUDIX_CoAse_Nudt7"/>
    <property type="match status" value="1"/>
</dbReference>
<keyword evidence="5" id="KW-0460">Magnesium</keyword>
<evidence type="ECO:0000313" key="9">
    <source>
        <dbReference type="Proteomes" id="UP000052268"/>
    </source>
</evidence>
<dbReference type="Pfam" id="PF00293">
    <property type="entry name" value="NUDIX"/>
    <property type="match status" value="1"/>
</dbReference>
<dbReference type="Proteomes" id="UP000052268">
    <property type="component" value="Unassembled WGS sequence"/>
</dbReference>
<keyword evidence="9" id="KW-1185">Reference proteome</keyword>
<gene>
    <name evidence="8" type="ORF">V474_10180</name>
</gene>
<comment type="caution">
    <text evidence="8">The sequence shown here is derived from an EMBL/GenBank/DDBJ whole genome shotgun (WGS) entry which is preliminary data.</text>
</comment>
<organism evidence="8 9">
    <name type="scientific">Novosphingobium barchaimii LL02</name>
    <dbReference type="NCBI Taxonomy" id="1114963"/>
    <lineage>
        <taxon>Bacteria</taxon>
        <taxon>Pseudomonadati</taxon>
        <taxon>Pseudomonadota</taxon>
        <taxon>Alphaproteobacteria</taxon>
        <taxon>Sphingomonadales</taxon>
        <taxon>Sphingomonadaceae</taxon>
        <taxon>Novosphingobium</taxon>
    </lineage>
</organism>
<dbReference type="InterPro" id="IPR015797">
    <property type="entry name" value="NUDIX_hydrolase-like_dom_sf"/>
</dbReference>
<dbReference type="AlphaFoldDB" id="A0A0J8AZI4"/>
<dbReference type="InterPro" id="IPR000086">
    <property type="entry name" value="NUDIX_hydrolase_dom"/>
</dbReference>
<dbReference type="InterPro" id="IPR045121">
    <property type="entry name" value="CoAse"/>
</dbReference>
<proteinExistence type="predicted"/>
<feature type="domain" description="Nudix hydrolase" evidence="7">
    <location>
        <begin position="35"/>
        <end position="166"/>
    </location>
</feature>
<dbReference type="PATRIC" id="fig|1114963.3.peg.942"/>
<evidence type="ECO:0000256" key="4">
    <source>
        <dbReference type="ARBA" id="ARBA00022801"/>
    </source>
</evidence>
<dbReference type="EMBL" id="JACU01000002">
    <property type="protein sequence ID" value="KMS59555.1"/>
    <property type="molecule type" value="Genomic_DNA"/>
</dbReference>
<dbReference type="RefSeq" id="WP_059150302.1">
    <property type="nucleotide sequence ID" value="NZ_KQ130452.1"/>
</dbReference>
<dbReference type="GO" id="GO:0010945">
    <property type="term" value="F:coenzyme A diphosphatase activity"/>
    <property type="evidence" value="ECO:0007669"/>
    <property type="project" value="InterPro"/>
</dbReference>